<feature type="domain" description="Ricin B lectin" evidence="3">
    <location>
        <begin position="103"/>
        <end position="234"/>
    </location>
</feature>
<dbReference type="InterPro" id="IPR000772">
    <property type="entry name" value="Ricin_B_lectin"/>
</dbReference>
<keyword evidence="2" id="KW-0472">Membrane</keyword>
<dbReference type="CDD" id="cd00161">
    <property type="entry name" value="beta-trefoil_Ricin-like"/>
    <property type="match status" value="1"/>
</dbReference>
<dbReference type="Gene3D" id="2.80.10.50">
    <property type="match status" value="1"/>
</dbReference>
<dbReference type="SMART" id="SM00458">
    <property type="entry name" value="RICIN"/>
    <property type="match status" value="1"/>
</dbReference>
<evidence type="ECO:0000256" key="2">
    <source>
        <dbReference type="SAM" id="Phobius"/>
    </source>
</evidence>
<reference evidence="4 5" key="1">
    <citation type="submission" date="2014-02" db="EMBL/GenBank/DDBJ databases">
        <title>The small core and large imbalanced accessory genome model reveals a collaborative survival strategy of Sorangium cellulosum strains in nature.</title>
        <authorList>
            <person name="Han K."/>
            <person name="Peng R."/>
            <person name="Blom J."/>
            <person name="Li Y.-Z."/>
        </authorList>
    </citation>
    <scope>NUCLEOTIDE SEQUENCE [LARGE SCALE GENOMIC DNA]</scope>
    <source>
        <strain evidence="4 5">So0157-25</strain>
    </source>
</reference>
<keyword evidence="2" id="KW-1133">Transmembrane helix</keyword>
<feature type="region of interest" description="Disordered" evidence="1">
    <location>
        <begin position="1"/>
        <end position="24"/>
    </location>
</feature>
<sequence length="235" mass="25657">MRDPHLEERHRPDRSARRHEAEDAAMSTRIMASSANDAIDGALVTPPAAFPRPRDGSSPVDELPFDAWGGSMTKSSRLAFFTIIGGALTISGAALAAAPPVYNHSIRAVALGEDGCLAATNQHPEVVPNHCTSYEGQRWNVTRLTGDRYAIRHPHSGLCLTVTAQEQGALVVLYPCHDTTEQQWRAVLSGPEYYRICNKATPGADYCLQAPAGPGYKVTVRRWSPDTHQLWAFEP</sequence>
<evidence type="ECO:0000256" key="1">
    <source>
        <dbReference type="SAM" id="MobiDB-lite"/>
    </source>
</evidence>
<keyword evidence="2" id="KW-0812">Transmembrane</keyword>
<organism evidence="4 5">
    <name type="scientific">Sorangium cellulosum</name>
    <name type="common">Polyangium cellulosum</name>
    <dbReference type="NCBI Taxonomy" id="56"/>
    <lineage>
        <taxon>Bacteria</taxon>
        <taxon>Pseudomonadati</taxon>
        <taxon>Myxococcota</taxon>
        <taxon>Polyangia</taxon>
        <taxon>Polyangiales</taxon>
        <taxon>Polyangiaceae</taxon>
        <taxon>Sorangium</taxon>
    </lineage>
</organism>
<feature type="compositionally biased region" description="Basic and acidic residues" evidence="1">
    <location>
        <begin position="1"/>
        <end position="22"/>
    </location>
</feature>
<dbReference type="AlphaFoldDB" id="A0A150P9R9"/>
<accession>A0A150P9R9</accession>
<dbReference type="SUPFAM" id="SSF50370">
    <property type="entry name" value="Ricin B-like lectins"/>
    <property type="match status" value="1"/>
</dbReference>
<dbReference type="Pfam" id="PF14200">
    <property type="entry name" value="RicinB_lectin_2"/>
    <property type="match status" value="1"/>
</dbReference>
<evidence type="ECO:0000313" key="5">
    <source>
        <dbReference type="Proteomes" id="UP000075420"/>
    </source>
</evidence>
<evidence type="ECO:0000259" key="3">
    <source>
        <dbReference type="SMART" id="SM00458"/>
    </source>
</evidence>
<feature type="transmembrane region" description="Helical" evidence="2">
    <location>
        <begin position="78"/>
        <end position="98"/>
    </location>
</feature>
<comment type="caution">
    <text evidence="4">The sequence shown here is derived from an EMBL/GenBank/DDBJ whole genome shotgun (WGS) entry which is preliminary data.</text>
</comment>
<protein>
    <recommendedName>
        <fullName evidence="3">Ricin B lectin domain-containing protein</fullName>
    </recommendedName>
</protein>
<proteinExistence type="predicted"/>
<gene>
    <name evidence="4" type="ORF">BE08_33820</name>
</gene>
<dbReference type="InterPro" id="IPR035992">
    <property type="entry name" value="Ricin_B-like_lectins"/>
</dbReference>
<name>A0A150P9R9_SORCE</name>
<evidence type="ECO:0000313" key="4">
    <source>
        <dbReference type="EMBL" id="KYF52444.1"/>
    </source>
</evidence>
<dbReference type="Proteomes" id="UP000075420">
    <property type="component" value="Unassembled WGS sequence"/>
</dbReference>
<dbReference type="EMBL" id="JELY01002467">
    <property type="protein sequence ID" value="KYF52444.1"/>
    <property type="molecule type" value="Genomic_DNA"/>
</dbReference>
<dbReference type="PROSITE" id="PS50231">
    <property type="entry name" value="RICIN_B_LECTIN"/>
    <property type="match status" value="1"/>
</dbReference>